<feature type="domain" description="Laminin G" evidence="12">
    <location>
        <begin position="1007"/>
        <end position="1178"/>
    </location>
</feature>
<dbReference type="CDD" id="cd00110">
    <property type="entry name" value="LamG"/>
    <property type="match status" value="5"/>
</dbReference>
<reference evidence="14" key="1">
    <citation type="submission" date="2025-08" db="UniProtKB">
        <authorList>
            <consortium name="Ensembl"/>
        </authorList>
    </citation>
    <scope>IDENTIFICATION</scope>
</reference>
<dbReference type="SMART" id="SM00282">
    <property type="entry name" value="LamG"/>
    <property type="match status" value="5"/>
</dbReference>
<dbReference type="PROSITE" id="PS50027">
    <property type="entry name" value="EGF_LAM_2"/>
    <property type="match status" value="2"/>
</dbReference>
<dbReference type="SMART" id="SM00181">
    <property type="entry name" value="EGF"/>
    <property type="match status" value="3"/>
</dbReference>
<dbReference type="InterPro" id="IPR002049">
    <property type="entry name" value="LE_dom"/>
</dbReference>
<dbReference type="GO" id="GO:0043256">
    <property type="term" value="C:laminin complex"/>
    <property type="evidence" value="ECO:0007669"/>
    <property type="project" value="UniProtKB-ARBA"/>
</dbReference>
<keyword evidence="3" id="KW-0272">Extracellular matrix</keyword>
<evidence type="ECO:0000313" key="14">
    <source>
        <dbReference type="Ensembl" id="ENSDLAP00005021906.2"/>
    </source>
</evidence>
<dbReference type="InterPro" id="IPR050372">
    <property type="entry name" value="Neurexin-related_CASP"/>
</dbReference>
<accession>A0A8C4ER63</accession>
<feature type="domain" description="Laminin G" evidence="12">
    <location>
        <begin position="798"/>
        <end position="966"/>
    </location>
</feature>
<keyword evidence="4" id="KW-0732">Signal</keyword>
<organism evidence="14 15">
    <name type="scientific">Dicentrarchus labrax</name>
    <name type="common">European seabass</name>
    <name type="synonym">Morone labrax</name>
    <dbReference type="NCBI Taxonomy" id="13489"/>
    <lineage>
        <taxon>Eukaryota</taxon>
        <taxon>Metazoa</taxon>
        <taxon>Chordata</taxon>
        <taxon>Craniata</taxon>
        <taxon>Vertebrata</taxon>
        <taxon>Euteleostomi</taxon>
        <taxon>Actinopterygii</taxon>
        <taxon>Neopterygii</taxon>
        <taxon>Teleostei</taxon>
        <taxon>Neoteleostei</taxon>
        <taxon>Acanthomorphata</taxon>
        <taxon>Eupercaria</taxon>
        <taxon>Moronidae</taxon>
        <taxon>Dicentrarchus</taxon>
    </lineage>
</organism>
<dbReference type="InterPro" id="IPR013320">
    <property type="entry name" value="ConA-like_dom_sf"/>
</dbReference>
<dbReference type="PANTHER" id="PTHR15036">
    <property type="entry name" value="PIKACHURIN-LIKE PROTEIN"/>
    <property type="match status" value="1"/>
</dbReference>
<evidence type="ECO:0000259" key="13">
    <source>
        <dbReference type="PROSITE" id="PS50027"/>
    </source>
</evidence>
<dbReference type="GO" id="GO:0016020">
    <property type="term" value="C:membrane"/>
    <property type="evidence" value="ECO:0007669"/>
    <property type="project" value="UniProtKB-SubCell"/>
</dbReference>
<gene>
    <name evidence="14" type="primary">lama4</name>
</gene>
<feature type="domain" description="Laminin G" evidence="12">
    <location>
        <begin position="403"/>
        <end position="602"/>
    </location>
</feature>
<feature type="domain" description="Laminin G" evidence="12">
    <location>
        <begin position="1185"/>
        <end position="1322"/>
    </location>
</feature>
<name>A0A8C4ER63_DICLA</name>
<dbReference type="Pfam" id="PF00053">
    <property type="entry name" value="EGF_laminin"/>
    <property type="match status" value="3"/>
</dbReference>
<proteinExistence type="predicted"/>
<dbReference type="InterPro" id="IPR000742">
    <property type="entry name" value="EGF"/>
</dbReference>
<evidence type="ECO:0000256" key="1">
    <source>
        <dbReference type="ARBA" id="ARBA00004302"/>
    </source>
</evidence>
<evidence type="ECO:0000256" key="7">
    <source>
        <dbReference type="ARBA" id="ARBA00023157"/>
    </source>
</evidence>
<keyword evidence="11" id="KW-0812">Transmembrane</keyword>
<keyword evidence="7 10" id="KW-1015">Disulfide bond</keyword>
<dbReference type="CDD" id="cd00055">
    <property type="entry name" value="EGF_Lam"/>
    <property type="match status" value="3"/>
</dbReference>
<evidence type="ECO:0000256" key="3">
    <source>
        <dbReference type="ARBA" id="ARBA00022530"/>
    </source>
</evidence>
<comment type="subcellular location">
    <subcellularLocation>
        <location evidence="1">Secreted</location>
        <location evidence="1">Extracellular space</location>
        <location evidence="1">Extracellular matrix</location>
        <location evidence="1">Basement membrane</location>
    </subcellularLocation>
</comment>
<dbReference type="PROSITE" id="PS50025">
    <property type="entry name" value="LAM_G_DOMAIN"/>
    <property type="match status" value="5"/>
</dbReference>
<dbReference type="PANTHER" id="PTHR15036:SF47">
    <property type="entry name" value="LAMININ SUBUNIT ALPHA-4"/>
    <property type="match status" value="1"/>
</dbReference>
<sequence length="1322" mass="146957">CKGHADYCDDITGVCKNCRDHSTGDFCEMCEDGYMLARSLDGHHNCRPCACPLSVPSNNFAVHCDRGGAILRCKCQEGYAGHFCERCAPGYYGNPMAIGNSCKRCDCNGNSDPNLIFNECHNVTGHCQHCWGNTGGANCERCASGFYGDAISAKNCRECDCESGHCDMHTGECLSEAAVNLCCDECIWHLIGDLRLSNKTLDQLKVGVLNISTGAAANDRLKYYNYTALRLTGNFDAIMCNLETLRLDCNICHPVSSRDLRESDANGFVQRAISAANVYNNIVKYIDDANITSLTTLNLSQRAEDILGGKSAFLVPYNHLLSLRVMHLLLTFPSFLIFVILFKFLFYSLSMYFIVENLNFLVPELLDKLKVVEEKKPVNNVTTNIIRIRELIAQARSVAKKVQVSMKFNGQSSVEVHPHSNLEELKTVTSISLFMRVDPDKDPIEDRFILYLGDRNGRKDYMGLAIKNDNLVYVYNLGDEDVEIPLGSKPVSQWPAVFNYIKVERLGRHGKVFLTIPSQSFTDEQKFIQKGEAPGSDSLFDIDPKDIVFFVGGVPPDVKLPPPLSLAPFVGCIELGSLNNDVISLYNFKETHKMDVVASTPCPRYKLAFSQSRIASYLFDGTGYALINNIERRSKFGVVTRFDIAVRTVANNGILFLMVNGDKYFLLELKNGFLRLMYDFGFSSGPQIFENNLPKLQINDARYHEVSVIYHQSKKVILLVDKSHVKSMENPKTTLPFSDIYIGGAPSSILKSRPELSAVEGLKGCVKGFQFQKKDFNLLEEPGTIGISSGCPEESFMSRKAYFTGESYLGSTAKISPFDNFEGGLNFRTLQPSGLLFYHSEGSDEFSISLENGAVVLNCRGTRVKSHKKQYSDGRTHFLVASVNNQKYSLLVDDKDKQEKKRPASATRSSSDTAVKTFYYGGSPSSSFKNFTGCISYAYVNRQDQDIEPEDFQRYTVKVQTSLQDCPVQESSLPLGLMELKGDDQEPSEVNIERCYLSSSPRALRRAFHYGGIANSRQHYTDLPDSFSERSHFSLSLKTHSSFGLIFYVSDVQEDNFMALFLAHGKLVYTFNVADQRVKIKSEEKYNDGAWHNVIFIRAGSMGRLIIDGLTVLEERAQGSNISWHVNSPIYVGGVPPGAAQRNVQRNSAYSFTGCLKNLQLNGQWLSSLAETFGVTPCFEGLSEAGTYFSEEGGYIVLDEMFDLGLRFELVMEVRPRVASGVLLHVRSCGYSIGVCSQAVVLVNDGSREFSTKVSPKQGLCAGNWHRITVIRDANVVQLDVDSEVNHVVGPLNHNSTDTKKPVFIGGAPGEPGTHISVLLLY</sequence>
<evidence type="ECO:0000313" key="15">
    <source>
        <dbReference type="Proteomes" id="UP000694389"/>
    </source>
</evidence>
<dbReference type="GO" id="GO:0005576">
    <property type="term" value="C:extracellular region"/>
    <property type="evidence" value="ECO:0007669"/>
    <property type="project" value="UniProtKB-ARBA"/>
</dbReference>
<evidence type="ECO:0000256" key="10">
    <source>
        <dbReference type="PROSITE-ProRule" id="PRU00460"/>
    </source>
</evidence>
<dbReference type="GO" id="GO:0007155">
    <property type="term" value="P:cell adhesion"/>
    <property type="evidence" value="ECO:0007669"/>
    <property type="project" value="InterPro"/>
</dbReference>
<dbReference type="InterPro" id="IPR001791">
    <property type="entry name" value="Laminin_G"/>
</dbReference>
<feature type="domain" description="Laminin EGF-like" evidence="13">
    <location>
        <begin position="105"/>
        <end position="158"/>
    </location>
</feature>
<dbReference type="Ensembl" id="ENSDLAT00005023454.2">
    <property type="protein sequence ID" value="ENSDLAP00005021906.2"/>
    <property type="gene ID" value="ENSDLAG00005010073.2"/>
</dbReference>
<evidence type="ECO:0000256" key="2">
    <source>
        <dbReference type="ARBA" id="ARBA00022525"/>
    </source>
</evidence>
<dbReference type="PROSITE" id="PS01248">
    <property type="entry name" value="EGF_LAM_1"/>
    <property type="match status" value="1"/>
</dbReference>
<reference evidence="14" key="2">
    <citation type="submission" date="2025-09" db="UniProtKB">
        <authorList>
            <consortium name="Ensembl"/>
        </authorList>
    </citation>
    <scope>IDENTIFICATION</scope>
</reference>
<feature type="domain" description="Laminin EGF-like" evidence="13">
    <location>
        <begin position="49"/>
        <end position="104"/>
    </location>
</feature>
<evidence type="ECO:0000256" key="4">
    <source>
        <dbReference type="ARBA" id="ARBA00022729"/>
    </source>
</evidence>
<evidence type="ECO:0000256" key="11">
    <source>
        <dbReference type="SAM" id="Phobius"/>
    </source>
</evidence>
<dbReference type="SUPFAM" id="SSF57196">
    <property type="entry name" value="EGF/Laminin"/>
    <property type="match status" value="1"/>
</dbReference>
<feature type="transmembrane region" description="Helical" evidence="11">
    <location>
        <begin position="328"/>
        <end position="355"/>
    </location>
</feature>
<dbReference type="SUPFAM" id="SSF49899">
    <property type="entry name" value="Concanavalin A-like lectins/glucanases"/>
    <property type="match status" value="5"/>
</dbReference>
<dbReference type="GeneTree" id="ENSGT00940000165424"/>
<dbReference type="Gene3D" id="2.10.25.10">
    <property type="entry name" value="Laminin"/>
    <property type="match status" value="3"/>
</dbReference>
<feature type="disulfide bond" evidence="10">
    <location>
        <begin position="142"/>
        <end position="156"/>
    </location>
</feature>
<evidence type="ECO:0000256" key="6">
    <source>
        <dbReference type="ARBA" id="ARBA00022869"/>
    </source>
</evidence>
<evidence type="ECO:0000256" key="5">
    <source>
        <dbReference type="ARBA" id="ARBA00022737"/>
    </source>
</evidence>
<feature type="disulfide bond" evidence="10">
    <location>
        <begin position="130"/>
        <end position="139"/>
    </location>
</feature>
<dbReference type="FunFam" id="2.10.25.10:FF:000033">
    <property type="entry name" value="Laminin subunit alpha 2"/>
    <property type="match status" value="1"/>
</dbReference>
<dbReference type="Gene3D" id="2.60.120.200">
    <property type="match status" value="5"/>
</dbReference>
<keyword evidence="6" id="KW-0084">Basement membrane</keyword>
<evidence type="ECO:0000259" key="12">
    <source>
        <dbReference type="PROSITE" id="PS50025"/>
    </source>
</evidence>
<keyword evidence="8" id="KW-0325">Glycoprotein</keyword>
<keyword evidence="11" id="KW-1133">Transmembrane helix</keyword>
<feature type="disulfide bond" evidence="10">
    <location>
        <begin position="75"/>
        <end position="84"/>
    </location>
</feature>
<feature type="domain" description="Laminin G" evidence="12">
    <location>
        <begin position="614"/>
        <end position="791"/>
    </location>
</feature>
<protein>
    <submittedName>
        <fullName evidence="14">Laminin, alpha 4</fullName>
    </submittedName>
</protein>
<dbReference type="InterPro" id="IPR010307">
    <property type="entry name" value="Laminin_dom_II"/>
</dbReference>
<keyword evidence="11" id="KW-0472">Membrane</keyword>
<dbReference type="Pfam" id="PF02210">
    <property type="entry name" value="Laminin_G_2"/>
    <property type="match status" value="5"/>
</dbReference>
<keyword evidence="9 10" id="KW-0424">Laminin EGF-like domain</keyword>
<dbReference type="FunFam" id="2.10.25.10:FF:000051">
    <property type="entry name" value="Laminin subunit alpha 4"/>
    <property type="match status" value="1"/>
</dbReference>
<evidence type="ECO:0000256" key="8">
    <source>
        <dbReference type="ARBA" id="ARBA00023180"/>
    </source>
</evidence>
<comment type="caution">
    <text evidence="10">Lacks conserved residue(s) required for the propagation of feature annotation.</text>
</comment>
<dbReference type="Proteomes" id="UP000694389">
    <property type="component" value="Unassembled WGS sequence"/>
</dbReference>
<dbReference type="SMART" id="SM00180">
    <property type="entry name" value="EGF_Lam"/>
    <property type="match status" value="3"/>
</dbReference>
<evidence type="ECO:0000256" key="9">
    <source>
        <dbReference type="ARBA" id="ARBA00023292"/>
    </source>
</evidence>
<keyword evidence="15" id="KW-1185">Reference proteome</keyword>
<keyword evidence="2" id="KW-0964">Secreted</keyword>
<keyword evidence="5" id="KW-0677">Repeat</keyword>
<dbReference type="Pfam" id="PF06009">
    <property type="entry name" value="Laminin_II"/>
    <property type="match status" value="1"/>
</dbReference>